<dbReference type="SUPFAM" id="SSF55781">
    <property type="entry name" value="GAF domain-like"/>
    <property type="match status" value="2"/>
</dbReference>
<keyword evidence="6" id="KW-0175">Coiled coil</keyword>
<evidence type="ECO:0000256" key="3">
    <source>
        <dbReference type="ARBA" id="ARBA00022606"/>
    </source>
</evidence>
<dbReference type="SUPFAM" id="SSF55785">
    <property type="entry name" value="PYP-like sensor domain (PAS domain)"/>
    <property type="match status" value="1"/>
</dbReference>
<feature type="domain" description="Phytochrome chromophore attachment site" evidence="7">
    <location>
        <begin position="137"/>
        <end position="284"/>
    </location>
</feature>
<dbReference type="GO" id="GO:0006355">
    <property type="term" value="P:regulation of DNA-templated transcription"/>
    <property type="evidence" value="ECO:0007669"/>
    <property type="project" value="InterPro"/>
</dbReference>
<dbReference type="InterPro" id="IPR003594">
    <property type="entry name" value="HATPase_dom"/>
</dbReference>
<evidence type="ECO:0000256" key="1">
    <source>
        <dbReference type="ARBA" id="ARBA00006402"/>
    </source>
</evidence>
<dbReference type="Pfam" id="PF13581">
    <property type="entry name" value="HATPase_c_2"/>
    <property type="match status" value="1"/>
</dbReference>
<dbReference type="GO" id="GO:0009881">
    <property type="term" value="F:photoreceptor activity"/>
    <property type="evidence" value="ECO:0007669"/>
    <property type="project" value="UniProtKB-KW"/>
</dbReference>
<keyword evidence="3" id="KW-0716">Sensory transduction</keyword>
<keyword evidence="9" id="KW-1185">Reference proteome</keyword>
<dbReference type="Gene3D" id="3.30.450.270">
    <property type="match status" value="1"/>
</dbReference>
<name>A0A7W9BD93_9SPHN</name>
<keyword evidence="5" id="KW-0675">Receptor</keyword>
<evidence type="ECO:0000256" key="2">
    <source>
        <dbReference type="ARBA" id="ARBA00022543"/>
    </source>
</evidence>
<dbReference type="EMBL" id="JACIJK010000005">
    <property type="protein sequence ID" value="MBB5715053.1"/>
    <property type="molecule type" value="Genomic_DNA"/>
</dbReference>
<dbReference type="Pfam" id="PF08446">
    <property type="entry name" value="PAS_2"/>
    <property type="match status" value="1"/>
</dbReference>
<organism evidence="8 9">
    <name type="scientific">Sphingomonas aerophila</name>
    <dbReference type="NCBI Taxonomy" id="1344948"/>
    <lineage>
        <taxon>Bacteria</taxon>
        <taxon>Pseudomonadati</taxon>
        <taxon>Pseudomonadota</taxon>
        <taxon>Alphaproteobacteria</taxon>
        <taxon>Sphingomonadales</taxon>
        <taxon>Sphingomonadaceae</taxon>
        <taxon>Sphingomonas</taxon>
    </lineage>
</organism>
<keyword evidence="8" id="KW-0808">Transferase</keyword>
<dbReference type="InterPro" id="IPR003018">
    <property type="entry name" value="GAF"/>
</dbReference>
<dbReference type="AlphaFoldDB" id="A0A7W9BD93"/>
<comment type="similarity">
    <text evidence="1">In the N-terminal section; belongs to the phytochrome family.</text>
</comment>
<dbReference type="Gene3D" id="3.30.450.40">
    <property type="match status" value="1"/>
</dbReference>
<dbReference type="InterPro" id="IPR013654">
    <property type="entry name" value="PAS_2"/>
</dbReference>
<dbReference type="Gene3D" id="3.30.450.20">
    <property type="entry name" value="PAS domain"/>
    <property type="match status" value="1"/>
</dbReference>
<dbReference type="InterPro" id="IPR013515">
    <property type="entry name" value="Phytochrome_cen-reg"/>
</dbReference>
<evidence type="ECO:0000256" key="4">
    <source>
        <dbReference type="ARBA" id="ARBA00022991"/>
    </source>
</evidence>
<accession>A0A7W9BD93</accession>
<proteinExistence type="inferred from homology"/>
<keyword evidence="8" id="KW-0418">Kinase</keyword>
<dbReference type="SUPFAM" id="SSF55874">
    <property type="entry name" value="ATPase domain of HSP90 chaperone/DNA topoisomerase II/histidine kinase"/>
    <property type="match status" value="1"/>
</dbReference>
<dbReference type="InterPro" id="IPR035965">
    <property type="entry name" value="PAS-like_dom_sf"/>
</dbReference>
<dbReference type="Gene3D" id="3.30.565.10">
    <property type="entry name" value="Histidine kinase-like ATPase, C-terminal domain"/>
    <property type="match status" value="1"/>
</dbReference>
<evidence type="ECO:0000256" key="6">
    <source>
        <dbReference type="SAM" id="Coils"/>
    </source>
</evidence>
<dbReference type="InterPro" id="IPR036890">
    <property type="entry name" value="HATPase_C_sf"/>
</dbReference>
<dbReference type="GO" id="GO:0016301">
    <property type="term" value="F:kinase activity"/>
    <property type="evidence" value="ECO:0007669"/>
    <property type="project" value="UniProtKB-KW"/>
</dbReference>
<keyword evidence="2" id="KW-0600">Photoreceptor protein</keyword>
<evidence type="ECO:0000256" key="5">
    <source>
        <dbReference type="ARBA" id="ARBA00023170"/>
    </source>
</evidence>
<dbReference type="InterPro" id="IPR016132">
    <property type="entry name" value="Phyto_chromo_attachment"/>
</dbReference>
<comment type="caution">
    <text evidence="8">The sequence shown here is derived from an EMBL/GenBank/DDBJ whole genome shotgun (WGS) entry which is preliminary data.</text>
</comment>
<dbReference type="Proteomes" id="UP000546200">
    <property type="component" value="Unassembled WGS sequence"/>
</dbReference>
<dbReference type="InterPro" id="IPR001294">
    <property type="entry name" value="Phytochrome"/>
</dbReference>
<gene>
    <name evidence="8" type="ORF">FHS94_001894</name>
</gene>
<dbReference type="GO" id="GO:0009584">
    <property type="term" value="P:detection of visible light"/>
    <property type="evidence" value="ECO:0007669"/>
    <property type="project" value="InterPro"/>
</dbReference>
<dbReference type="InterPro" id="IPR029016">
    <property type="entry name" value="GAF-like_dom_sf"/>
</dbReference>
<evidence type="ECO:0000313" key="8">
    <source>
        <dbReference type="EMBL" id="MBB5715053.1"/>
    </source>
</evidence>
<evidence type="ECO:0000313" key="9">
    <source>
        <dbReference type="Proteomes" id="UP000546200"/>
    </source>
</evidence>
<dbReference type="PANTHER" id="PTHR43065:SF23">
    <property type="entry name" value="SENSOR HISTIDINE KINASE PDTAS"/>
    <property type="match status" value="1"/>
</dbReference>
<evidence type="ECO:0000259" key="7">
    <source>
        <dbReference type="PROSITE" id="PS50046"/>
    </source>
</evidence>
<dbReference type="PANTHER" id="PTHR43065">
    <property type="entry name" value="SENSOR HISTIDINE KINASE"/>
    <property type="match status" value="1"/>
</dbReference>
<keyword evidence="4" id="KW-0157">Chromophore</keyword>
<sequence>MSGSAVDLTDCDREPIHIPGAIQPHGLLLVAHRRTLEVIAGAGRLEEELAPDWLGRPLGELLQQDVAAVLADVTVGPGGTLAAASITGLTKTWSVSIHRAGEHLLAELEPERQSVARPGAALAWLNNAATQFERASDLPALYAQAASIFRQLTGFDRVMIYRFLDDGAGRVVAEDRHPSLGTFLHHHFPASDIPRQARALYLRNRTRSICETRYHPAPIRPAEFATIDLSDVGIRSVSPIHLQYLKNMGVGASASISIVQDGVLWGLVACHHNSERLLAREEREAANVLASGLARQIRAKEEAHAYRERLRLRTAEDQVVPRLNSDGAVWDLVAEVMPELRAILDADGFAVVTGRRVTGHGKRPDDLEIIEIARFARQRGAEVFATRELSSVLDEAAAYRAEASGVLAVCLPEDKATLLWFRAERIEEVRWAGNPHKAVAGSSDGALALTPRASFESWSTEVRGCARDWSLEEVEAGHRLRRAFAEAAQGRATRKLNRELQRALADKDALLQQKDVLMKEVNHRVQNSLQLVSAFLSLEAKASGDPKVTEHLTEAQARLSAVALVHRRLYRDEQVETVDLSRYLDELIGDLKTSLGADWAGQIALDLTPVLMPTDRAINIGLILTELVINATKYAYGGRSGPVGVKLEQYGRRIRLVVSDRGSGVTGNRVGFGSRMMTAMVGRLSGELDQLDNEPGLRVVLTAPIEDAPR</sequence>
<dbReference type="InterPro" id="IPR043150">
    <property type="entry name" value="Phytochrome_PHY_sf"/>
</dbReference>
<dbReference type="PRINTS" id="PR01033">
    <property type="entry name" value="PHYTOCHROME"/>
</dbReference>
<dbReference type="Pfam" id="PF01590">
    <property type="entry name" value="GAF"/>
    <property type="match status" value="1"/>
</dbReference>
<reference evidence="8 9" key="1">
    <citation type="submission" date="2020-08" db="EMBL/GenBank/DDBJ databases">
        <title>Genomic Encyclopedia of Type Strains, Phase IV (KMG-IV): sequencing the most valuable type-strain genomes for metagenomic binning, comparative biology and taxonomic classification.</title>
        <authorList>
            <person name="Goeker M."/>
        </authorList>
    </citation>
    <scope>NUCLEOTIDE SEQUENCE [LARGE SCALE GENOMIC DNA]</scope>
    <source>
        <strain evidence="8 9">DSM 100044</strain>
    </source>
</reference>
<dbReference type="Pfam" id="PF07568">
    <property type="entry name" value="HisKA_2"/>
    <property type="match status" value="1"/>
</dbReference>
<feature type="coiled-coil region" evidence="6">
    <location>
        <begin position="493"/>
        <end position="520"/>
    </location>
</feature>
<protein>
    <submittedName>
        <fullName evidence="8">Light-regulated signal transduction histidine kinase (Bacteriophytochrome)</fullName>
    </submittedName>
</protein>
<dbReference type="SMART" id="SM00065">
    <property type="entry name" value="GAF"/>
    <property type="match status" value="1"/>
</dbReference>
<dbReference type="Pfam" id="PF00360">
    <property type="entry name" value="PHY"/>
    <property type="match status" value="1"/>
</dbReference>
<dbReference type="PROSITE" id="PS50046">
    <property type="entry name" value="PHYTOCHROME_2"/>
    <property type="match status" value="1"/>
</dbReference>
<dbReference type="InterPro" id="IPR011495">
    <property type="entry name" value="Sig_transdc_His_kin_sub2_dim/P"/>
</dbReference>